<protein>
    <submittedName>
        <fullName evidence="1">Uncharacterized protein</fullName>
    </submittedName>
</protein>
<accession>W7TPS3</accession>
<name>W7TPS3_9STRA</name>
<organism evidence="1 2">
    <name type="scientific">Nannochloropsis gaditana</name>
    <dbReference type="NCBI Taxonomy" id="72520"/>
    <lineage>
        <taxon>Eukaryota</taxon>
        <taxon>Sar</taxon>
        <taxon>Stramenopiles</taxon>
        <taxon>Ochrophyta</taxon>
        <taxon>Eustigmatophyceae</taxon>
        <taxon>Eustigmatales</taxon>
        <taxon>Monodopsidaceae</taxon>
        <taxon>Nannochloropsis</taxon>
    </lineage>
</organism>
<proteinExistence type="predicted"/>
<reference evidence="1 2" key="1">
    <citation type="journal article" date="2014" name="Mol. Plant">
        <title>Chromosome Scale Genome Assembly and Transcriptome Profiling of Nannochloropsis gaditana in Nitrogen Depletion.</title>
        <authorList>
            <person name="Corteggiani Carpinelli E."/>
            <person name="Telatin A."/>
            <person name="Vitulo N."/>
            <person name="Forcato C."/>
            <person name="D'Angelo M."/>
            <person name="Schiavon R."/>
            <person name="Vezzi A."/>
            <person name="Giacometti G.M."/>
            <person name="Morosinotto T."/>
            <person name="Valle G."/>
        </authorList>
    </citation>
    <scope>NUCLEOTIDE SEQUENCE [LARGE SCALE GENOMIC DNA]</scope>
    <source>
        <strain evidence="1 2">B-31</strain>
    </source>
</reference>
<evidence type="ECO:0000313" key="2">
    <source>
        <dbReference type="Proteomes" id="UP000019335"/>
    </source>
</evidence>
<comment type="caution">
    <text evidence="1">The sequence shown here is derived from an EMBL/GenBank/DDBJ whole genome shotgun (WGS) entry which is preliminary data.</text>
</comment>
<keyword evidence="2" id="KW-1185">Reference proteome</keyword>
<dbReference type="Proteomes" id="UP000019335">
    <property type="component" value="Chromosome 11"/>
</dbReference>
<gene>
    <name evidence="1" type="ORF">Naga_100236g2</name>
</gene>
<dbReference type="EMBL" id="AZIL01000932">
    <property type="protein sequence ID" value="EWM25488.1"/>
    <property type="molecule type" value="Genomic_DNA"/>
</dbReference>
<dbReference type="AlphaFoldDB" id="W7TPS3"/>
<sequence>MYSRQSVPLARHPCTRGIKLGNDVLRTPAFLRIENYIFHTPDFFQRRDRLFSYPRGKTPLPAPLLLSTQHDMGAGSRSGHHEPSRVASSKIFLRRGVDIFALKEKILIQHQKCTSGPLPSVSGMPIVSITNVIYE</sequence>
<evidence type="ECO:0000313" key="1">
    <source>
        <dbReference type="EMBL" id="EWM25488.1"/>
    </source>
</evidence>